<dbReference type="SMART" id="SM00388">
    <property type="entry name" value="HisKA"/>
    <property type="match status" value="1"/>
</dbReference>
<keyword evidence="7" id="KW-0597">Phosphoprotein</keyword>
<comment type="cofactor">
    <cofactor evidence="2">
        <name>Mn(2+)</name>
        <dbReference type="ChEBI" id="CHEBI:29035"/>
    </cofactor>
</comment>
<accession>A0A1H5NDD3</accession>
<dbReference type="InterPro" id="IPR005467">
    <property type="entry name" value="His_kinase_dom"/>
</dbReference>
<dbReference type="Gene3D" id="6.10.340.10">
    <property type="match status" value="1"/>
</dbReference>
<dbReference type="Pfam" id="PF00512">
    <property type="entry name" value="HisKA"/>
    <property type="match status" value="1"/>
</dbReference>
<dbReference type="CDD" id="cd06225">
    <property type="entry name" value="HAMP"/>
    <property type="match status" value="1"/>
</dbReference>
<evidence type="ECO:0000256" key="12">
    <source>
        <dbReference type="ARBA" id="ARBA00022801"/>
    </source>
</evidence>
<evidence type="ECO:0000256" key="1">
    <source>
        <dbReference type="ARBA" id="ARBA00000085"/>
    </source>
</evidence>
<keyword evidence="28" id="KW-1185">Reference proteome</keyword>
<keyword evidence="24" id="KW-0472">Membrane</keyword>
<evidence type="ECO:0000256" key="22">
    <source>
        <dbReference type="ARBA" id="ARBA00041776"/>
    </source>
</evidence>
<dbReference type="STRING" id="648782.SAMN04488554_4218"/>
<dbReference type="Gene3D" id="1.10.287.130">
    <property type="match status" value="1"/>
</dbReference>
<dbReference type="PROSITE" id="PS50109">
    <property type="entry name" value="HIS_KIN"/>
    <property type="match status" value="1"/>
</dbReference>
<evidence type="ECO:0000259" key="25">
    <source>
        <dbReference type="PROSITE" id="PS50109"/>
    </source>
</evidence>
<comment type="cofactor">
    <cofactor evidence="3">
        <name>Mg(2+)</name>
        <dbReference type="ChEBI" id="CHEBI:18420"/>
    </cofactor>
</comment>
<dbReference type="InterPro" id="IPR003661">
    <property type="entry name" value="HisK_dim/P_dom"/>
</dbReference>
<evidence type="ECO:0000256" key="19">
    <source>
        <dbReference type="ARBA" id="ARBA00023026"/>
    </source>
</evidence>
<dbReference type="EC" id="2.7.13.3" evidence="5"/>
<evidence type="ECO:0000256" key="13">
    <source>
        <dbReference type="ARBA" id="ARBA00022840"/>
    </source>
</evidence>
<dbReference type="GO" id="GO:0000155">
    <property type="term" value="F:phosphorelay sensor kinase activity"/>
    <property type="evidence" value="ECO:0007669"/>
    <property type="project" value="InterPro"/>
</dbReference>
<dbReference type="Pfam" id="PF00672">
    <property type="entry name" value="HAMP"/>
    <property type="match status" value="1"/>
</dbReference>
<evidence type="ECO:0000259" key="26">
    <source>
        <dbReference type="PROSITE" id="PS50885"/>
    </source>
</evidence>
<keyword evidence="12" id="KW-0378">Hydrolase</keyword>
<evidence type="ECO:0000256" key="8">
    <source>
        <dbReference type="ARBA" id="ARBA00022679"/>
    </source>
</evidence>
<keyword evidence="20" id="KW-0464">Manganese</keyword>
<dbReference type="PANTHER" id="PTHR44936:SF9">
    <property type="entry name" value="SENSOR PROTEIN CREC"/>
    <property type="match status" value="1"/>
</dbReference>
<evidence type="ECO:0000256" key="24">
    <source>
        <dbReference type="SAM" id="Phobius"/>
    </source>
</evidence>
<evidence type="ECO:0000313" key="27">
    <source>
        <dbReference type="EMBL" id="SEE99556.1"/>
    </source>
</evidence>
<dbReference type="GO" id="GO:0005886">
    <property type="term" value="C:plasma membrane"/>
    <property type="evidence" value="ECO:0007669"/>
    <property type="project" value="UniProtKB-SubCell"/>
</dbReference>
<evidence type="ECO:0000256" key="2">
    <source>
        <dbReference type="ARBA" id="ARBA00001936"/>
    </source>
</evidence>
<keyword evidence="13" id="KW-0067">ATP-binding</keyword>
<dbReference type="PROSITE" id="PS50885">
    <property type="entry name" value="HAMP"/>
    <property type="match status" value="1"/>
</dbReference>
<keyword evidence="16 24" id="KW-1133">Transmembrane helix</keyword>
<keyword evidence="18" id="KW-0346">Stress response</keyword>
<dbReference type="PANTHER" id="PTHR44936">
    <property type="entry name" value="SENSOR PROTEIN CREC"/>
    <property type="match status" value="1"/>
</dbReference>
<dbReference type="InterPro" id="IPR036097">
    <property type="entry name" value="HisK_dim/P_sf"/>
</dbReference>
<dbReference type="SMART" id="SM00387">
    <property type="entry name" value="HATPase_c"/>
    <property type="match status" value="1"/>
</dbReference>
<dbReference type="GO" id="GO:0005524">
    <property type="term" value="F:ATP binding"/>
    <property type="evidence" value="ECO:0007669"/>
    <property type="project" value="UniProtKB-KW"/>
</dbReference>
<dbReference type="RefSeq" id="WP_089775375.1">
    <property type="nucleotide sequence ID" value="NZ_FNTX01000002.1"/>
</dbReference>
<organism evidence="27 28">
    <name type="scientific">Ruania alba</name>
    <dbReference type="NCBI Taxonomy" id="648782"/>
    <lineage>
        <taxon>Bacteria</taxon>
        <taxon>Bacillati</taxon>
        <taxon>Actinomycetota</taxon>
        <taxon>Actinomycetes</taxon>
        <taxon>Micrococcales</taxon>
        <taxon>Ruaniaceae</taxon>
        <taxon>Ruania</taxon>
    </lineage>
</organism>
<evidence type="ECO:0000256" key="4">
    <source>
        <dbReference type="ARBA" id="ARBA00004651"/>
    </source>
</evidence>
<evidence type="ECO:0000256" key="9">
    <source>
        <dbReference type="ARBA" id="ARBA00022692"/>
    </source>
</evidence>
<dbReference type="SUPFAM" id="SSF158472">
    <property type="entry name" value="HAMP domain-like"/>
    <property type="match status" value="1"/>
</dbReference>
<dbReference type="InterPro" id="IPR004358">
    <property type="entry name" value="Sig_transdc_His_kin-like_C"/>
</dbReference>
<keyword evidence="8" id="KW-0808">Transferase</keyword>
<protein>
    <recommendedName>
        <fullName evidence="21">Signal transduction histidine-protein kinase/phosphatase MprB</fullName>
        <ecNumber evidence="5">2.7.13.3</ecNumber>
    </recommendedName>
    <alternativeName>
        <fullName evidence="22">Mycobacterial persistence regulator B</fullName>
    </alternativeName>
</protein>
<evidence type="ECO:0000256" key="7">
    <source>
        <dbReference type="ARBA" id="ARBA00022553"/>
    </source>
</evidence>
<keyword evidence="11 27" id="KW-0418">Kinase</keyword>
<evidence type="ECO:0000256" key="18">
    <source>
        <dbReference type="ARBA" id="ARBA00023016"/>
    </source>
</evidence>
<evidence type="ECO:0000256" key="17">
    <source>
        <dbReference type="ARBA" id="ARBA00023012"/>
    </source>
</evidence>
<keyword evidence="19" id="KW-0843">Virulence</keyword>
<evidence type="ECO:0000256" key="15">
    <source>
        <dbReference type="ARBA" id="ARBA00022912"/>
    </source>
</evidence>
<dbReference type="AlphaFoldDB" id="A0A1H5NDD3"/>
<proteinExistence type="predicted"/>
<sequence>MKRAGSLRHARNAVSWRDRLDGLYGDLRPLDPVRSIKMKLIVIIGATVALFTLVTWIGDRFDFGVLRTFPVALVCSLVLTQILARGMTRPLREMTAAAGAMARGDYSQQVHTDSQDEVGQLAAAFNSMAHDLDMLDTQRREMVANVSHELRTPVAALRAQLENLADGVVEPDPRELESALTQVERLSRLISYLLDLSRLEAGAADLDLDDLAIGPFLQDVVTQARHAAAETGRDLRWEVSTNPEDLHLRADEERLRQVISNLLGNASRHSPPGGTIWLSARTEPHRSAVVIEVLDEGQGIPVADRQKVFERFERGNAPGQRSGQSTGGTGLGLAIARWAVTLHGGTIAVADPPRGSGAMIRVTLPGAGPRRGVTTTRPSTHPPADGTDAGATSPADR</sequence>
<keyword evidence="14" id="KW-0460">Magnesium</keyword>
<feature type="transmembrane region" description="Helical" evidence="24">
    <location>
        <begin position="40"/>
        <end position="58"/>
    </location>
</feature>
<name>A0A1H5NDD3_9MICO</name>
<dbReference type="InterPro" id="IPR003660">
    <property type="entry name" value="HAMP_dom"/>
</dbReference>
<feature type="domain" description="HAMP" evidence="26">
    <location>
        <begin position="85"/>
        <end position="137"/>
    </location>
</feature>
<feature type="region of interest" description="Disordered" evidence="23">
    <location>
        <begin position="364"/>
        <end position="397"/>
    </location>
</feature>
<reference evidence="28" key="1">
    <citation type="submission" date="2016-10" db="EMBL/GenBank/DDBJ databases">
        <authorList>
            <person name="Varghese N."/>
            <person name="Submissions S."/>
        </authorList>
    </citation>
    <scope>NUCLEOTIDE SEQUENCE [LARGE SCALE GENOMIC DNA]</scope>
    <source>
        <strain evidence="28">DSM 21368</strain>
    </source>
</reference>
<dbReference type="Gene3D" id="3.30.565.10">
    <property type="entry name" value="Histidine kinase-like ATPase, C-terminal domain"/>
    <property type="match status" value="1"/>
</dbReference>
<dbReference type="Proteomes" id="UP000199220">
    <property type="component" value="Unassembled WGS sequence"/>
</dbReference>
<dbReference type="OrthoDB" id="9757990at2"/>
<keyword evidence="17" id="KW-0902">Two-component regulatory system</keyword>
<keyword evidence="9 24" id="KW-0812">Transmembrane</keyword>
<dbReference type="InterPro" id="IPR050980">
    <property type="entry name" value="2C_sensor_his_kinase"/>
</dbReference>
<dbReference type="CDD" id="cd00082">
    <property type="entry name" value="HisKA"/>
    <property type="match status" value="1"/>
</dbReference>
<dbReference type="EMBL" id="FNTX01000002">
    <property type="protein sequence ID" value="SEE99556.1"/>
    <property type="molecule type" value="Genomic_DNA"/>
</dbReference>
<dbReference type="SUPFAM" id="SSF47384">
    <property type="entry name" value="Homodimeric domain of signal transducing histidine kinase"/>
    <property type="match status" value="1"/>
</dbReference>
<evidence type="ECO:0000256" key="20">
    <source>
        <dbReference type="ARBA" id="ARBA00023211"/>
    </source>
</evidence>
<evidence type="ECO:0000256" key="11">
    <source>
        <dbReference type="ARBA" id="ARBA00022777"/>
    </source>
</evidence>
<dbReference type="InterPro" id="IPR003594">
    <property type="entry name" value="HATPase_dom"/>
</dbReference>
<evidence type="ECO:0000256" key="6">
    <source>
        <dbReference type="ARBA" id="ARBA00022475"/>
    </source>
</evidence>
<evidence type="ECO:0000256" key="5">
    <source>
        <dbReference type="ARBA" id="ARBA00012438"/>
    </source>
</evidence>
<dbReference type="SUPFAM" id="SSF55874">
    <property type="entry name" value="ATPase domain of HSP90 chaperone/DNA topoisomerase II/histidine kinase"/>
    <property type="match status" value="1"/>
</dbReference>
<evidence type="ECO:0000256" key="14">
    <source>
        <dbReference type="ARBA" id="ARBA00022842"/>
    </source>
</evidence>
<dbReference type="GO" id="GO:0004721">
    <property type="term" value="F:phosphoprotein phosphatase activity"/>
    <property type="evidence" value="ECO:0007669"/>
    <property type="project" value="UniProtKB-KW"/>
</dbReference>
<evidence type="ECO:0000256" key="23">
    <source>
        <dbReference type="SAM" id="MobiDB-lite"/>
    </source>
</evidence>
<keyword evidence="15" id="KW-0904">Protein phosphatase</keyword>
<keyword evidence="10" id="KW-0547">Nucleotide-binding</keyword>
<dbReference type="PRINTS" id="PR00344">
    <property type="entry name" value="BCTRLSENSOR"/>
</dbReference>
<dbReference type="SMART" id="SM00304">
    <property type="entry name" value="HAMP"/>
    <property type="match status" value="1"/>
</dbReference>
<evidence type="ECO:0000256" key="21">
    <source>
        <dbReference type="ARBA" id="ARBA00040454"/>
    </source>
</evidence>
<dbReference type="InterPro" id="IPR036890">
    <property type="entry name" value="HATPase_C_sf"/>
</dbReference>
<dbReference type="FunFam" id="1.10.287.130:FF:000001">
    <property type="entry name" value="Two-component sensor histidine kinase"/>
    <property type="match status" value="1"/>
</dbReference>
<evidence type="ECO:0000313" key="28">
    <source>
        <dbReference type="Proteomes" id="UP000199220"/>
    </source>
</evidence>
<comment type="subcellular location">
    <subcellularLocation>
        <location evidence="4">Cell membrane</location>
        <topology evidence="4">Multi-pass membrane protein</topology>
    </subcellularLocation>
</comment>
<comment type="catalytic activity">
    <reaction evidence="1">
        <text>ATP + protein L-histidine = ADP + protein N-phospho-L-histidine.</text>
        <dbReference type="EC" id="2.7.13.3"/>
    </reaction>
</comment>
<gene>
    <name evidence="27" type="ORF">SAMN04488554_4218</name>
</gene>
<dbReference type="CDD" id="cd00075">
    <property type="entry name" value="HATPase"/>
    <property type="match status" value="1"/>
</dbReference>
<dbReference type="Pfam" id="PF02518">
    <property type="entry name" value="HATPase_c"/>
    <property type="match status" value="1"/>
</dbReference>
<feature type="domain" description="Histidine kinase" evidence="25">
    <location>
        <begin position="145"/>
        <end position="368"/>
    </location>
</feature>
<keyword evidence="6" id="KW-1003">Cell membrane</keyword>
<evidence type="ECO:0000256" key="3">
    <source>
        <dbReference type="ARBA" id="ARBA00001946"/>
    </source>
</evidence>
<evidence type="ECO:0000256" key="10">
    <source>
        <dbReference type="ARBA" id="ARBA00022741"/>
    </source>
</evidence>
<evidence type="ECO:0000256" key="16">
    <source>
        <dbReference type="ARBA" id="ARBA00022989"/>
    </source>
</evidence>